<dbReference type="Pfam" id="PF00497">
    <property type="entry name" value="SBP_bac_3"/>
    <property type="match status" value="1"/>
</dbReference>
<name>A0ABY6F8G0_9PSED</name>
<feature type="chain" id="PRO_5045858257" evidence="3">
    <location>
        <begin position="29"/>
        <end position="283"/>
    </location>
</feature>
<evidence type="ECO:0000313" key="5">
    <source>
        <dbReference type="EMBL" id="UXZ93921.1"/>
    </source>
</evidence>
<dbReference type="SMART" id="SM00062">
    <property type="entry name" value="PBPb"/>
    <property type="match status" value="1"/>
</dbReference>
<feature type="signal peptide" evidence="3">
    <location>
        <begin position="1"/>
        <end position="28"/>
    </location>
</feature>
<dbReference type="PANTHER" id="PTHR35936:SF19">
    <property type="entry name" value="AMINO-ACID-BINDING PROTEIN YXEM-RELATED"/>
    <property type="match status" value="1"/>
</dbReference>
<keyword evidence="2 3" id="KW-0732">Signal</keyword>
<dbReference type="InterPro" id="IPR001638">
    <property type="entry name" value="Solute-binding_3/MltF_N"/>
</dbReference>
<feature type="domain" description="Solute-binding protein family 3/N-terminal" evidence="4">
    <location>
        <begin position="39"/>
        <end position="271"/>
    </location>
</feature>
<keyword evidence="6" id="KW-1185">Reference proteome</keyword>
<evidence type="ECO:0000313" key="6">
    <source>
        <dbReference type="Proteomes" id="UP001063228"/>
    </source>
</evidence>
<dbReference type="SUPFAM" id="SSF53850">
    <property type="entry name" value="Periplasmic binding protein-like II"/>
    <property type="match status" value="1"/>
</dbReference>
<evidence type="ECO:0000259" key="4">
    <source>
        <dbReference type="SMART" id="SM00062"/>
    </source>
</evidence>
<comment type="similarity">
    <text evidence="1">Belongs to the bacterial solute-binding protein 3 family.</text>
</comment>
<dbReference type="EMBL" id="CP081201">
    <property type="protein sequence ID" value="UXZ93921.1"/>
    <property type="molecule type" value="Genomic_DNA"/>
</dbReference>
<dbReference type="RefSeq" id="WP_263267166.1">
    <property type="nucleotide sequence ID" value="NZ_CP081201.1"/>
</dbReference>
<dbReference type="PANTHER" id="PTHR35936">
    <property type="entry name" value="MEMBRANE-BOUND LYTIC MUREIN TRANSGLYCOSYLASE F"/>
    <property type="match status" value="1"/>
</dbReference>
<reference evidence="5" key="1">
    <citation type="submission" date="2021-08" db="EMBL/GenBank/DDBJ databases">
        <title>Complete genome sequence of Pseudomonas phytophila.</title>
        <authorList>
            <person name="Weir B.S."/>
            <person name="Templeton M.D."/>
            <person name="Arshed S."/>
            <person name="Andersen M.T."/>
            <person name="Jayaraman J."/>
        </authorList>
    </citation>
    <scope>NUCLEOTIDE SEQUENCE</scope>
    <source>
        <strain evidence="5">ICMP 23753</strain>
    </source>
</reference>
<accession>A0ABY6F8G0</accession>
<evidence type="ECO:0000256" key="1">
    <source>
        <dbReference type="ARBA" id="ARBA00010333"/>
    </source>
</evidence>
<organism evidence="5 6">
    <name type="scientific">Pseudomonas phytophila</name>
    <dbReference type="NCBI Taxonomy" id="2867264"/>
    <lineage>
        <taxon>Bacteria</taxon>
        <taxon>Pseudomonadati</taxon>
        <taxon>Pseudomonadota</taxon>
        <taxon>Gammaproteobacteria</taxon>
        <taxon>Pseudomonadales</taxon>
        <taxon>Pseudomonadaceae</taxon>
        <taxon>Pseudomonas</taxon>
    </lineage>
</organism>
<dbReference type="Proteomes" id="UP001063228">
    <property type="component" value="Chromosome"/>
</dbReference>
<proteinExistence type="inferred from homology"/>
<dbReference type="Gene3D" id="3.40.190.10">
    <property type="entry name" value="Periplasmic binding protein-like II"/>
    <property type="match status" value="2"/>
</dbReference>
<evidence type="ECO:0000256" key="2">
    <source>
        <dbReference type="ARBA" id="ARBA00022729"/>
    </source>
</evidence>
<evidence type="ECO:0000256" key="3">
    <source>
        <dbReference type="SAM" id="SignalP"/>
    </source>
</evidence>
<sequence>MKKMFPGIPFVLAAMTFGATLYATVASADTLDEIKSRGTLTVAIDPTFAPYEYTDDSGAIIGYTPAIMAEVAKTLGVKVEYQKMAFSGIIPALISGSVDAEGSSLNVTAERASKVLFVAPFGKSVNAVMTRADDKRLDPASLKIESLSGLSAAVKTTSAPEQLVKQFNVELKAKGLAPIKIVGVDSVDQTLSALMTKRADFILDDITVLGSLRKQHPDNLRQVGELGDSQWISWATRKDDVRLNKVISDQIIAMKNSGELQKLQQQYLGVTFDLPSSDFIPAK</sequence>
<protein>
    <submittedName>
        <fullName evidence="5">Transporter substrate-binding domain-containing protein</fullName>
    </submittedName>
</protein>
<gene>
    <name evidence="5" type="ORF">K3169_16205</name>
</gene>